<gene>
    <name evidence="3" type="ORF">M6B38_416295</name>
    <name evidence="2" type="ORF">M6B38_417950</name>
</gene>
<dbReference type="AlphaFoldDB" id="A0AAX6FJM5"/>
<dbReference type="EMBL" id="JANAVB010028199">
    <property type="protein sequence ID" value="KAJ6816358.1"/>
    <property type="molecule type" value="Genomic_DNA"/>
</dbReference>
<sequence length="68" mass="7850">MNIFLSTNTHSSRLPFLSRIKASPPPLMSFDASIPLFSLFPIAPRLLLLTRMVLFLSYSIQARNWKER</sequence>
<keyword evidence="4" id="KW-1185">Reference proteome</keyword>
<dbReference type="EMBL" id="JANAVB010028399">
    <property type="protein sequence ID" value="KAJ6815827.1"/>
    <property type="molecule type" value="Genomic_DNA"/>
</dbReference>
<dbReference type="Proteomes" id="UP001140949">
    <property type="component" value="Unassembled WGS sequence"/>
</dbReference>
<feature type="transmembrane region" description="Helical" evidence="1">
    <location>
        <begin position="34"/>
        <end position="58"/>
    </location>
</feature>
<evidence type="ECO:0000313" key="4">
    <source>
        <dbReference type="Proteomes" id="UP001140949"/>
    </source>
</evidence>
<keyword evidence="1" id="KW-0812">Transmembrane</keyword>
<keyword evidence="1" id="KW-1133">Transmembrane helix</keyword>
<name>A0AAX6FJM5_IRIPA</name>
<evidence type="ECO:0000313" key="3">
    <source>
        <dbReference type="EMBL" id="KAJ6816358.1"/>
    </source>
</evidence>
<reference evidence="3" key="1">
    <citation type="journal article" date="2023" name="GigaByte">
        <title>Genome assembly of the bearded iris, Iris pallida Lam.</title>
        <authorList>
            <person name="Bruccoleri R.E."/>
            <person name="Oakeley E.J."/>
            <person name="Faust A.M.E."/>
            <person name="Altorfer M."/>
            <person name="Dessus-Babus S."/>
            <person name="Burckhardt D."/>
            <person name="Oertli M."/>
            <person name="Naumann U."/>
            <person name="Petersen F."/>
            <person name="Wong J."/>
        </authorList>
    </citation>
    <scope>NUCLEOTIDE SEQUENCE</scope>
    <source>
        <strain evidence="3">GSM-AAB239-AS_SAM_17_03QT</strain>
    </source>
</reference>
<reference evidence="3" key="2">
    <citation type="submission" date="2023-04" db="EMBL/GenBank/DDBJ databases">
        <authorList>
            <person name="Bruccoleri R.E."/>
            <person name="Oakeley E.J."/>
            <person name="Faust A.-M."/>
            <person name="Dessus-Babus S."/>
            <person name="Altorfer M."/>
            <person name="Burckhardt D."/>
            <person name="Oertli M."/>
            <person name="Naumann U."/>
            <person name="Petersen F."/>
            <person name="Wong J."/>
        </authorList>
    </citation>
    <scope>NUCLEOTIDE SEQUENCE</scope>
    <source>
        <strain evidence="3">GSM-AAB239-AS_SAM_17_03QT</strain>
        <tissue evidence="3">Leaf</tissue>
    </source>
</reference>
<accession>A0AAX6FJM5</accession>
<comment type="caution">
    <text evidence="3">The sequence shown here is derived from an EMBL/GenBank/DDBJ whole genome shotgun (WGS) entry which is preliminary data.</text>
</comment>
<proteinExistence type="predicted"/>
<organism evidence="3 4">
    <name type="scientific">Iris pallida</name>
    <name type="common">Sweet iris</name>
    <dbReference type="NCBI Taxonomy" id="29817"/>
    <lineage>
        <taxon>Eukaryota</taxon>
        <taxon>Viridiplantae</taxon>
        <taxon>Streptophyta</taxon>
        <taxon>Embryophyta</taxon>
        <taxon>Tracheophyta</taxon>
        <taxon>Spermatophyta</taxon>
        <taxon>Magnoliopsida</taxon>
        <taxon>Liliopsida</taxon>
        <taxon>Asparagales</taxon>
        <taxon>Iridaceae</taxon>
        <taxon>Iridoideae</taxon>
        <taxon>Irideae</taxon>
        <taxon>Iris</taxon>
    </lineage>
</organism>
<evidence type="ECO:0000256" key="1">
    <source>
        <dbReference type="SAM" id="Phobius"/>
    </source>
</evidence>
<protein>
    <submittedName>
        <fullName evidence="3">Uncharacterized protein</fullName>
    </submittedName>
</protein>
<evidence type="ECO:0000313" key="2">
    <source>
        <dbReference type="EMBL" id="KAJ6815827.1"/>
    </source>
</evidence>
<keyword evidence="1" id="KW-0472">Membrane</keyword>